<dbReference type="KEGG" id="pvw:HU752_009565"/>
<dbReference type="CDD" id="cd02232">
    <property type="entry name" value="cupin_ARD"/>
    <property type="match status" value="1"/>
</dbReference>
<accession>A0A9E6TU40</accession>
<evidence type="ECO:0000313" key="2">
    <source>
        <dbReference type="Proteomes" id="UP000634530"/>
    </source>
</evidence>
<evidence type="ECO:0000313" key="1">
    <source>
        <dbReference type="EMBL" id="QXI30176.1"/>
    </source>
</evidence>
<organism evidence="1 2">
    <name type="scientific">Pseudomonas vanderleydeniana</name>
    <dbReference type="NCBI Taxonomy" id="2745495"/>
    <lineage>
        <taxon>Bacteria</taxon>
        <taxon>Pseudomonadati</taxon>
        <taxon>Pseudomonadota</taxon>
        <taxon>Gammaproteobacteria</taxon>
        <taxon>Pseudomonadales</taxon>
        <taxon>Pseudomonadaceae</taxon>
        <taxon>Pseudomonas</taxon>
    </lineage>
</organism>
<proteinExistence type="predicted"/>
<dbReference type="InterPro" id="IPR004313">
    <property type="entry name" value="ARD"/>
</dbReference>
<reference evidence="1 2" key="2">
    <citation type="journal article" date="2021" name="Microorganisms">
        <title>The Ever-Expanding Pseudomonas Genus: Description of 43 New Species and Partition of the Pseudomonas putida Group.</title>
        <authorList>
            <person name="Girard L."/>
            <person name="Lood C."/>
            <person name="Hofte M."/>
            <person name="Vandamme P."/>
            <person name="Rokni-Zadeh H."/>
            <person name="van Noort V."/>
            <person name="Lavigne R."/>
            <person name="De Mot R."/>
        </authorList>
    </citation>
    <scope>NUCLEOTIDE SEQUENCE [LARGE SCALE GENOMIC DNA]</scope>
    <source>
        <strain evidence="1 2">RW8P3</strain>
    </source>
</reference>
<dbReference type="GO" id="GO:0010309">
    <property type="term" value="F:acireductone dioxygenase [iron(II)-requiring] activity"/>
    <property type="evidence" value="ECO:0007669"/>
    <property type="project" value="InterPro"/>
</dbReference>
<dbReference type="Pfam" id="PF03079">
    <property type="entry name" value="ARD"/>
    <property type="match status" value="1"/>
</dbReference>
<dbReference type="Gene3D" id="2.60.120.10">
    <property type="entry name" value="Jelly Rolls"/>
    <property type="match status" value="1"/>
</dbReference>
<reference evidence="1 2" key="1">
    <citation type="journal article" date="2020" name="Microorganisms">
        <title>Reliable Identification of Environmental Pseudomonas Isolates Using the rpoD Gene.</title>
        <authorList>
            <consortium name="The Broad Institute Genome Sequencing Platform"/>
            <person name="Girard L."/>
            <person name="Lood C."/>
            <person name="Rokni-Zadeh H."/>
            <person name="van Noort V."/>
            <person name="Lavigne R."/>
            <person name="De Mot R."/>
        </authorList>
    </citation>
    <scope>NUCLEOTIDE SEQUENCE [LARGE SCALE GENOMIC DNA]</scope>
    <source>
        <strain evidence="1 2">RW8P3</strain>
    </source>
</reference>
<protein>
    <submittedName>
        <fullName evidence="1">Acireductone dioxygenase</fullName>
    </submittedName>
</protein>
<keyword evidence="1" id="KW-0223">Dioxygenase</keyword>
<dbReference type="InterPro" id="IPR014710">
    <property type="entry name" value="RmlC-like_jellyroll"/>
</dbReference>
<name>A0A9E6TU40_9PSED</name>
<dbReference type="RefSeq" id="WP_186677368.1">
    <property type="nucleotide sequence ID" value="NZ_CP077093.1"/>
</dbReference>
<dbReference type="AlphaFoldDB" id="A0A9E6TU40"/>
<sequence>MSSLFVYPVSSPDLPNKVLTHVDDMASTLTELGVRFERFCVATAVRPGTAEEDVLDAARAQLDQLMTQHGCVAVEVISLDNNHPQKAERCAALLREQRQDAGQVWCFLGGRGQLSLHLGDYVYAVQCERNDLVVVPAGTAHWFDLGEEPRCVVLRLFDKTERALSLVEDDLAGRFPGLDD</sequence>
<dbReference type="Proteomes" id="UP000634530">
    <property type="component" value="Chromosome"/>
</dbReference>
<dbReference type="SUPFAM" id="SSF51182">
    <property type="entry name" value="RmlC-like cupins"/>
    <property type="match status" value="1"/>
</dbReference>
<gene>
    <name evidence="1" type="ORF">HU752_009565</name>
</gene>
<dbReference type="InterPro" id="IPR011051">
    <property type="entry name" value="RmlC_Cupin_sf"/>
</dbReference>
<dbReference type="EMBL" id="CP077093">
    <property type="protein sequence ID" value="QXI30176.1"/>
    <property type="molecule type" value="Genomic_DNA"/>
</dbReference>
<keyword evidence="1" id="KW-0560">Oxidoreductase</keyword>
<keyword evidence="2" id="KW-1185">Reference proteome</keyword>